<dbReference type="Gene3D" id="3.10.105.10">
    <property type="entry name" value="Dipeptide-binding Protein, Domain 3"/>
    <property type="match status" value="1"/>
</dbReference>
<dbReference type="InterPro" id="IPR030678">
    <property type="entry name" value="Peptide/Ni-bd"/>
</dbReference>
<evidence type="ECO:0000256" key="1">
    <source>
        <dbReference type="ARBA" id="ARBA00005695"/>
    </source>
</evidence>
<name>H6REL2_9BACT</name>
<dbReference type="PANTHER" id="PTHR30290:SF9">
    <property type="entry name" value="OLIGOPEPTIDE-BINDING PROTEIN APPA"/>
    <property type="match status" value="1"/>
</dbReference>
<evidence type="ECO:0000259" key="4">
    <source>
        <dbReference type="Pfam" id="PF00496"/>
    </source>
</evidence>
<feature type="domain" description="Solute-binding protein family 5" evidence="4">
    <location>
        <begin position="110"/>
        <end position="495"/>
    </location>
</feature>
<sequence length="582" mass="66217">MKRFSLYLFIFVCTSSFIISCKSDSYPPDNKVQDGTLHIRKKTDAQKLHPFVYPSPKARDIYQYIFPQLADFDPVTLKLIPVLIKAIPEEIKITEGPNSGSIKFTIEYLPEAKWDDGKDVTAQDYIFSVKTVKNLKVKAGGYRSHLQFISDIIVDPNNPKKFDVIFAKDYLLAKETALTIETYPAHIYDPKGLTTNLSLSDAGDENKLNEIIAKDSTLMQWADDMNGIKYGRDVVNSCGPYQLSEWVTDEYIILDRKENYWAKGSKNPFLIAGPKRIIFDILPDETTAITQLSEGNMDLVQEVSGAVFSNLQKEENSYQFLTPQLTKYYLIAMNNDSPELSDKTVRKALGHLLDVNNVMKSIDFGNGTRTIGPIHPGKNYYNSKLSPITYDVNKAKSMLTEAGWKDSNSDGTIDKMIGGNQTELELDMYVSEGKLGQQIALLMKEATASAGIKMNIIQKPFKQIESEHLKKKDFDMAPMMIRQDLVLDDPYTRWHSDHTKLGGRNIYGFENEEIDKITKEIQISEDPVTRNKLYTRVQEILYEEQPVIFLYAPSERMVGSDKWNMTSTVRRPGYMANTFTLK</sequence>
<gene>
    <name evidence="5" type="ORF">VIS_S3BGA110019</name>
</gene>
<dbReference type="SUPFAM" id="SSF53850">
    <property type="entry name" value="Periplasmic binding protein-like II"/>
    <property type="match status" value="1"/>
</dbReference>
<dbReference type="Gene3D" id="3.90.76.10">
    <property type="entry name" value="Dipeptide-binding Protein, Domain 1"/>
    <property type="match status" value="1"/>
</dbReference>
<dbReference type="AlphaFoldDB" id="H6REL2"/>
<dbReference type="EMBL" id="FO117580">
    <property type="protein sequence ID" value="CCF99473.1"/>
    <property type="molecule type" value="Genomic_DNA"/>
</dbReference>
<dbReference type="PROSITE" id="PS51257">
    <property type="entry name" value="PROKAR_LIPOPROTEIN"/>
    <property type="match status" value="1"/>
</dbReference>
<dbReference type="GO" id="GO:1904680">
    <property type="term" value="F:peptide transmembrane transporter activity"/>
    <property type="evidence" value="ECO:0007669"/>
    <property type="project" value="TreeGrafter"/>
</dbReference>
<reference evidence="5" key="1">
    <citation type="journal article" date="2012" name="Environ. Microbiol.">
        <title>Genomic content of uncultured Bacteroidetes from contrasting oceanic provinces in the North Atlantic Ocean.</title>
        <authorList>
            <person name="Gomez-Pereira P.R."/>
            <person name="Schuler M."/>
            <person name="Fuchs B.M."/>
            <person name="Bennke C."/>
            <person name="Teeling H."/>
            <person name="Waldmann J."/>
            <person name="Richter M."/>
            <person name="Barbe V."/>
            <person name="Bataille E."/>
            <person name="Glockner F.O."/>
            <person name="Amann R."/>
        </authorList>
    </citation>
    <scope>NUCLEOTIDE SEQUENCE</scope>
</reference>
<dbReference type="PIRSF" id="PIRSF002741">
    <property type="entry name" value="MppA"/>
    <property type="match status" value="1"/>
</dbReference>
<proteinExistence type="inferred from homology"/>
<dbReference type="GO" id="GO:0015833">
    <property type="term" value="P:peptide transport"/>
    <property type="evidence" value="ECO:0007669"/>
    <property type="project" value="TreeGrafter"/>
</dbReference>
<dbReference type="Gene3D" id="3.40.190.10">
    <property type="entry name" value="Periplasmic binding protein-like II"/>
    <property type="match status" value="1"/>
</dbReference>
<evidence type="ECO:0000313" key="5">
    <source>
        <dbReference type="EMBL" id="CCF99473.1"/>
    </source>
</evidence>
<dbReference type="GO" id="GO:0030288">
    <property type="term" value="C:outer membrane-bounded periplasmic space"/>
    <property type="evidence" value="ECO:0007669"/>
    <property type="project" value="UniProtKB-ARBA"/>
</dbReference>
<dbReference type="GO" id="GO:0043190">
    <property type="term" value="C:ATP-binding cassette (ABC) transporter complex"/>
    <property type="evidence" value="ECO:0007669"/>
    <property type="project" value="InterPro"/>
</dbReference>
<organism evidence="5">
    <name type="scientific">uncultured Flavobacteriia bacterium</name>
    <dbReference type="NCBI Taxonomy" id="212695"/>
    <lineage>
        <taxon>Bacteria</taxon>
        <taxon>Pseudomonadati</taxon>
        <taxon>Bacteroidota</taxon>
        <taxon>Flavobacteriia</taxon>
        <taxon>environmental samples</taxon>
    </lineage>
</organism>
<dbReference type="InterPro" id="IPR039424">
    <property type="entry name" value="SBP_5"/>
</dbReference>
<evidence type="ECO:0000256" key="2">
    <source>
        <dbReference type="ARBA" id="ARBA00022448"/>
    </source>
</evidence>
<comment type="similarity">
    <text evidence="1">Belongs to the bacterial solute-binding protein 5 family.</text>
</comment>
<dbReference type="Pfam" id="PF00496">
    <property type="entry name" value="SBP_bac_5"/>
    <property type="match status" value="1"/>
</dbReference>
<protein>
    <submittedName>
        <fullName evidence="5">ABC transporter solute-binding protein</fullName>
    </submittedName>
</protein>
<reference evidence="5" key="2">
    <citation type="submission" date="2012-02" db="EMBL/GenBank/DDBJ databases">
        <authorList>
            <person name="Genoscope - CEA"/>
        </authorList>
    </citation>
    <scope>NUCLEOTIDE SEQUENCE</scope>
</reference>
<dbReference type="InterPro" id="IPR000914">
    <property type="entry name" value="SBP_5_dom"/>
</dbReference>
<keyword evidence="3" id="KW-0732">Signal</keyword>
<evidence type="ECO:0000256" key="3">
    <source>
        <dbReference type="ARBA" id="ARBA00022729"/>
    </source>
</evidence>
<keyword evidence="2" id="KW-0813">Transport</keyword>
<dbReference type="PANTHER" id="PTHR30290">
    <property type="entry name" value="PERIPLASMIC BINDING COMPONENT OF ABC TRANSPORTER"/>
    <property type="match status" value="1"/>
</dbReference>
<accession>H6REL2</accession>